<evidence type="ECO:0000256" key="4">
    <source>
        <dbReference type="ARBA" id="ARBA00023136"/>
    </source>
</evidence>
<feature type="non-terminal residue" evidence="6">
    <location>
        <position position="56"/>
    </location>
</feature>
<comment type="caution">
    <text evidence="6">The sequence shown here is derived from an EMBL/GenBank/DDBJ whole genome shotgun (WGS) entry which is preliminary data.</text>
</comment>
<accession>X1LZA1</accession>
<dbReference type="GO" id="GO:0016020">
    <property type="term" value="C:membrane"/>
    <property type="evidence" value="ECO:0007669"/>
    <property type="project" value="UniProtKB-SubCell"/>
</dbReference>
<organism evidence="6">
    <name type="scientific">marine sediment metagenome</name>
    <dbReference type="NCBI Taxonomy" id="412755"/>
    <lineage>
        <taxon>unclassified sequences</taxon>
        <taxon>metagenomes</taxon>
        <taxon>ecological metagenomes</taxon>
    </lineage>
</organism>
<reference evidence="6" key="1">
    <citation type="journal article" date="2014" name="Front. Microbiol.">
        <title>High frequency of phylogenetically diverse reductive dehalogenase-homologous genes in deep subseafloor sedimentary metagenomes.</title>
        <authorList>
            <person name="Kawai M."/>
            <person name="Futagami T."/>
            <person name="Toyoda A."/>
            <person name="Takaki Y."/>
            <person name="Nishi S."/>
            <person name="Hori S."/>
            <person name="Arai W."/>
            <person name="Tsubouchi T."/>
            <person name="Morono Y."/>
            <person name="Uchiyama I."/>
            <person name="Ito T."/>
            <person name="Fujiyama A."/>
            <person name="Inagaki F."/>
            <person name="Takami H."/>
        </authorList>
    </citation>
    <scope>NUCLEOTIDE SEQUENCE</scope>
    <source>
        <strain evidence="6">Expedition CK06-06</strain>
    </source>
</reference>
<keyword evidence="3 5" id="KW-1133">Transmembrane helix</keyword>
<gene>
    <name evidence="6" type="ORF">S06H3_27917</name>
</gene>
<dbReference type="Gene3D" id="1.10.3720.10">
    <property type="entry name" value="MetI-like"/>
    <property type="match status" value="1"/>
</dbReference>
<dbReference type="EMBL" id="BARV01016240">
    <property type="protein sequence ID" value="GAI24702.1"/>
    <property type="molecule type" value="Genomic_DNA"/>
</dbReference>
<evidence type="ECO:0000256" key="1">
    <source>
        <dbReference type="ARBA" id="ARBA00004141"/>
    </source>
</evidence>
<keyword evidence="2 5" id="KW-0812">Transmembrane</keyword>
<protein>
    <recommendedName>
        <fullName evidence="7">ABC transmembrane type-1 domain-containing protein</fullName>
    </recommendedName>
</protein>
<evidence type="ECO:0000256" key="5">
    <source>
        <dbReference type="SAM" id="Phobius"/>
    </source>
</evidence>
<dbReference type="InterPro" id="IPR035906">
    <property type="entry name" value="MetI-like_sf"/>
</dbReference>
<comment type="subcellular location">
    <subcellularLocation>
        <location evidence="1">Membrane</location>
        <topology evidence="1">Multi-pass membrane protein</topology>
    </subcellularLocation>
</comment>
<evidence type="ECO:0008006" key="7">
    <source>
        <dbReference type="Google" id="ProtNLM"/>
    </source>
</evidence>
<dbReference type="AlphaFoldDB" id="X1LZA1"/>
<name>X1LZA1_9ZZZZ</name>
<evidence type="ECO:0000256" key="2">
    <source>
        <dbReference type="ARBA" id="ARBA00022692"/>
    </source>
</evidence>
<feature type="transmembrane region" description="Helical" evidence="5">
    <location>
        <begin position="20"/>
        <end position="40"/>
    </location>
</feature>
<proteinExistence type="predicted"/>
<evidence type="ECO:0000313" key="6">
    <source>
        <dbReference type="EMBL" id="GAI24702.1"/>
    </source>
</evidence>
<sequence length="56" mass="6711">MKKLGRYETDRVGYVMVLPYIIFFLIFVGYPLIFSFILVFHKWNIISPMKFAGLYN</sequence>
<evidence type="ECO:0000256" key="3">
    <source>
        <dbReference type="ARBA" id="ARBA00022989"/>
    </source>
</evidence>
<keyword evidence="4 5" id="KW-0472">Membrane</keyword>